<dbReference type="Gene3D" id="3.90.79.20">
    <property type="match status" value="1"/>
</dbReference>
<evidence type="ECO:0000256" key="3">
    <source>
        <dbReference type="ARBA" id="ARBA00022723"/>
    </source>
</evidence>
<dbReference type="CDD" id="cd03429">
    <property type="entry name" value="NUDIX_NADH_pyrophosphatase_Nudt13"/>
    <property type="match status" value="1"/>
</dbReference>
<evidence type="ECO:0000256" key="7">
    <source>
        <dbReference type="RuleBase" id="RU003476"/>
    </source>
</evidence>
<dbReference type="EMBL" id="CP003273">
    <property type="protein sequence ID" value="AGL01086.1"/>
    <property type="molecule type" value="Genomic_DNA"/>
</dbReference>
<dbReference type="InterPro" id="IPR020476">
    <property type="entry name" value="Nudix_hydrolase"/>
</dbReference>
<evidence type="ECO:0000256" key="1">
    <source>
        <dbReference type="ARBA" id="ARBA00001946"/>
    </source>
</evidence>
<dbReference type="STRING" id="767817.Desgi_1607"/>
<comment type="cofactor">
    <cofactor evidence="1">
        <name>Mg(2+)</name>
        <dbReference type="ChEBI" id="CHEBI:18420"/>
    </cofactor>
</comment>
<organism evidence="9 10">
    <name type="scientific">Desulfoscipio gibsoniae DSM 7213</name>
    <dbReference type="NCBI Taxonomy" id="767817"/>
    <lineage>
        <taxon>Bacteria</taxon>
        <taxon>Bacillati</taxon>
        <taxon>Bacillota</taxon>
        <taxon>Clostridia</taxon>
        <taxon>Eubacteriales</taxon>
        <taxon>Desulfallaceae</taxon>
        <taxon>Desulfoscipio</taxon>
    </lineage>
</organism>
<dbReference type="Proteomes" id="UP000013520">
    <property type="component" value="Chromosome"/>
</dbReference>
<evidence type="ECO:0000256" key="5">
    <source>
        <dbReference type="ARBA" id="ARBA00022842"/>
    </source>
</evidence>
<evidence type="ECO:0000259" key="8">
    <source>
        <dbReference type="PROSITE" id="PS51462"/>
    </source>
</evidence>
<sequence>MLWFVFYDNKLLIKTDNDTISIPNKKDLTILEIQLKKEIYIGTLNNSPCFAAEFTDAPSSLPVGFNYISLRKLFFKSVDDIFRVAGRAHQIINWVRTHQYCGKCGGPIKNKVTELARECPNCGVNIYPRISPAVIIAIVKGDKILLARNKNFPNSFYSVLAGFVEPGETLEECVQREVKEEVGIEVKNIKYFGSQSWPFPDSLMIAFTAEYANGEIVVDNLELSHADWFSRYNLPAKIPDKKTIAGRLIEWFIQQQGKHGNGSFAS</sequence>
<dbReference type="InterPro" id="IPR000086">
    <property type="entry name" value="NUDIX_hydrolase_dom"/>
</dbReference>
<dbReference type="PROSITE" id="PS00893">
    <property type="entry name" value="NUDIX_BOX"/>
    <property type="match status" value="1"/>
</dbReference>
<dbReference type="RefSeq" id="WP_006523948.1">
    <property type="nucleotide sequence ID" value="NC_021184.1"/>
</dbReference>
<keyword evidence="6" id="KW-0520">NAD</keyword>
<dbReference type="PANTHER" id="PTHR11383:SF3">
    <property type="entry name" value="NAD(P)H PYROPHOSPHATASE NUDT13, MITOCHONDRIAL"/>
    <property type="match status" value="1"/>
</dbReference>
<keyword evidence="4 7" id="KW-0378">Hydrolase</keyword>
<dbReference type="Pfam" id="PF09297">
    <property type="entry name" value="Zn_ribbon_NUD"/>
    <property type="match status" value="1"/>
</dbReference>
<reference evidence="9 10" key="1">
    <citation type="submission" date="2012-01" db="EMBL/GenBank/DDBJ databases">
        <title>Complete sequence of Desulfotomaculum gibsoniae DSM 7213.</title>
        <authorList>
            <consortium name="US DOE Joint Genome Institute"/>
            <person name="Lucas S."/>
            <person name="Han J."/>
            <person name="Lapidus A."/>
            <person name="Cheng J.-F."/>
            <person name="Goodwin L."/>
            <person name="Pitluck S."/>
            <person name="Peters L."/>
            <person name="Ovchinnikova G."/>
            <person name="Teshima H."/>
            <person name="Detter J.C."/>
            <person name="Han C."/>
            <person name="Tapia R."/>
            <person name="Land M."/>
            <person name="Hauser L."/>
            <person name="Kyrpides N."/>
            <person name="Ivanova N."/>
            <person name="Pagani I."/>
            <person name="Parshina S."/>
            <person name="Plugge C."/>
            <person name="Muyzer G."/>
            <person name="Kuever J."/>
            <person name="Ivanova A."/>
            <person name="Nazina T."/>
            <person name="Klenk H.-P."/>
            <person name="Brambilla E."/>
            <person name="Spring S."/>
            <person name="Stams A.F."/>
            <person name="Woyke T."/>
        </authorList>
    </citation>
    <scope>NUCLEOTIDE SEQUENCE [LARGE SCALE GENOMIC DNA]</scope>
    <source>
        <strain evidence="9 10">DSM 7213</strain>
    </source>
</reference>
<evidence type="ECO:0000256" key="6">
    <source>
        <dbReference type="ARBA" id="ARBA00023027"/>
    </source>
</evidence>
<accession>R4KN83</accession>
<dbReference type="Gene3D" id="3.90.79.10">
    <property type="entry name" value="Nucleoside Triphosphate Pyrophosphohydrolase"/>
    <property type="match status" value="1"/>
</dbReference>
<dbReference type="InterPro" id="IPR015797">
    <property type="entry name" value="NUDIX_hydrolase-like_dom_sf"/>
</dbReference>
<feature type="domain" description="Nudix hydrolase" evidence="8">
    <location>
        <begin position="128"/>
        <end position="253"/>
    </location>
</feature>
<protein>
    <recommendedName>
        <fullName evidence="2">NAD(+) diphosphatase</fullName>
        <ecNumber evidence="2">3.6.1.22</ecNumber>
    </recommendedName>
</protein>
<dbReference type="Pfam" id="PF00293">
    <property type="entry name" value="NUDIX"/>
    <property type="match status" value="1"/>
</dbReference>
<dbReference type="NCBIfam" id="NF001299">
    <property type="entry name" value="PRK00241.1"/>
    <property type="match status" value="1"/>
</dbReference>
<evidence type="ECO:0000313" key="9">
    <source>
        <dbReference type="EMBL" id="AGL01086.1"/>
    </source>
</evidence>
<dbReference type="PANTHER" id="PTHR11383">
    <property type="entry name" value="NUCLEOSIDE DIPHOSPHATE-LINKED MOIETY X MOTIF 13"/>
    <property type="match status" value="1"/>
</dbReference>
<keyword evidence="10" id="KW-1185">Reference proteome</keyword>
<dbReference type="InterPro" id="IPR049734">
    <property type="entry name" value="NudC-like_C"/>
</dbReference>
<dbReference type="OrthoDB" id="9787476at2"/>
<dbReference type="PRINTS" id="PR00502">
    <property type="entry name" value="NUDIXFAMILY"/>
</dbReference>
<dbReference type="Pfam" id="PF09296">
    <property type="entry name" value="NUDIX-like"/>
    <property type="match status" value="1"/>
</dbReference>
<dbReference type="eggNOG" id="COG2816">
    <property type="taxonomic scope" value="Bacteria"/>
</dbReference>
<evidence type="ECO:0000256" key="4">
    <source>
        <dbReference type="ARBA" id="ARBA00022801"/>
    </source>
</evidence>
<dbReference type="EC" id="3.6.1.22" evidence="2"/>
<gene>
    <name evidence="9" type="ORF">Desgi_1607</name>
</gene>
<keyword evidence="3" id="KW-0479">Metal-binding</keyword>
<name>R4KN83_9FIRM</name>
<dbReference type="GO" id="GO:0016787">
    <property type="term" value="F:hydrolase activity"/>
    <property type="evidence" value="ECO:0007669"/>
    <property type="project" value="UniProtKB-KW"/>
</dbReference>
<dbReference type="HOGENOM" id="CLU_037162_0_1_9"/>
<dbReference type="InterPro" id="IPR015376">
    <property type="entry name" value="Znr_NADH_PPase"/>
</dbReference>
<evidence type="ECO:0000313" key="10">
    <source>
        <dbReference type="Proteomes" id="UP000013520"/>
    </source>
</evidence>
<dbReference type="SUPFAM" id="SSF55811">
    <property type="entry name" value="Nudix"/>
    <property type="match status" value="2"/>
</dbReference>
<comment type="similarity">
    <text evidence="7">Belongs to the Nudix hydrolase family.</text>
</comment>
<dbReference type="AlphaFoldDB" id="R4KN83"/>
<keyword evidence="5" id="KW-0460">Magnesium</keyword>
<dbReference type="GO" id="GO:0046872">
    <property type="term" value="F:metal ion binding"/>
    <property type="evidence" value="ECO:0007669"/>
    <property type="project" value="UniProtKB-KW"/>
</dbReference>
<dbReference type="PROSITE" id="PS51462">
    <property type="entry name" value="NUDIX"/>
    <property type="match status" value="1"/>
</dbReference>
<dbReference type="InterPro" id="IPR015375">
    <property type="entry name" value="NADH_PPase-like_N"/>
</dbReference>
<evidence type="ECO:0000256" key="2">
    <source>
        <dbReference type="ARBA" id="ARBA00012381"/>
    </source>
</evidence>
<proteinExistence type="inferred from homology"/>
<dbReference type="KEGG" id="dgi:Desgi_1607"/>
<dbReference type="FunFam" id="3.90.79.10:FF:000051">
    <property type="entry name" value="Probable NADH pyrophosphatase"/>
    <property type="match status" value="1"/>
</dbReference>
<dbReference type="InterPro" id="IPR020084">
    <property type="entry name" value="NUDIX_hydrolase_CS"/>
</dbReference>